<evidence type="ECO:0000256" key="1">
    <source>
        <dbReference type="SAM" id="MobiDB-lite"/>
    </source>
</evidence>
<organism evidence="2 3">
    <name type="scientific">Phyllosticta citrichinensis</name>
    <dbReference type="NCBI Taxonomy" id="1130410"/>
    <lineage>
        <taxon>Eukaryota</taxon>
        <taxon>Fungi</taxon>
        <taxon>Dikarya</taxon>
        <taxon>Ascomycota</taxon>
        <taxon>Pezizomycotina</taxon>
        <taxon>Dothideomycetes</taxon>
        <taxon>Dothideomycetes incertae sedis</taxon>
        <taxon>Botryosphaeriales</taxon>
        <taxon>Phyllostictaceae</taxon>
        <taxon>Phyllosticta</taxon>
    </lineage>
</organism>
<feature type="region of interest" description="Disordered" evidence="1">
    <location>
        <begin position="229"/>
        <end position="319"/>
    </location>
</feature>
<accession>A0ABR1Y0A8</accession>
<name>A0ABR1Y0A8_9PEZI</name>
<feature type="compositionally biased region" description="Acidic residues" evidence="1">
    <location>
        <begin position="192"/>
        <end position="202"/>
    </location>
</feature>
<gene>
    <name evidence="2" type="ORF">IWX90DRAFT_484745</name>
</gene>
<reference evidence="2 3" key="1">
    <citation type="journal article" date="2022" name="G3 (Bethesda)">
        <title>Enemy or ally: a genomic approach to elucidate the lifestyle of Phyllosticta citrichinaensis.</title>
        <authorList>
            <person name="Buijs V.A."/>
            <person name="Groenewald J.Z."/>
            <person name="Haridas S."/>
            <person name="LaButti K.M."/>
            <person name="Lipzen A."/>
            <person name="Martin F.M."/>
            <person name="Barry K."/>
            <person name="Grigoriev I.V."/>
            <person name="Crous P.W."/>
            <person name="Seidl M.F."/>
        </authorList>
    </citation>
    <scope>NUCLEOTIDE SEQUENCE [LARGE SCALE GENOMIC DNA]</scope>
    <source>
        <strain evidence="2 3">CBS 129764</strain>
    </source>
</reference>
<sequence>MPDTAVMAMSSPDDQFRTRTRITDSLMRHTHDRSRLHVHFDAISPLETEYPKTPLFAMAAGRDFGAASSWPFGRAVMGLQDEAPLLHAGPSALKTPPIKKEPLKELEKLGMVANCKKPYSPEEDLNDRLRRAAAFLGDQDHADVFDFEERLVEIESLLEKASREEQVDQHLVDRVMAMVTTAKGRVGQEDAMQLDEGSDQDQEGQNPHENVEFTLPIRINVENLHTAPRETTAGGSRGGKAPHGRNSGGSHGGRSSGGTGRYGPGHSGGLAGGSGGTDGDDGNDGNGNRPRPDALHKADGGDDEGGEDEDGDEDGEEEDARHAIVLGSQREAPWDEDWYADQRATFEDGETIFAHNYLSAQMNRDILRNEEGKRPKMPEAQTLRYKSQFKLPDVRKEMADNDQRLRNAGTWALDHLHADEGNDAGKGAMDNFPLHGDFESAKEL</sequence>
<keyword evidence="3" id="KW-1185">Reference proteome</keyword>
<evidence type="ECO:0000313" key="2">
    <source>
        <dbReference type="EMBL" id="KAK8173823.1"/>
    </source>
</evidence>
<proteinExistence type="predicted"/>
<dbReference type="EMBL" id="JBBWUH010000003">
    <property type="protein sequence ID" value="KAK8173823.1"/>
    <property type="molecule type" value="Genomic_DNA"/>
</dbReference>
<protein>
    <submittedName>
        <fullName evidence="2">Uncharacterized protein</fullName>
    </submittedName>
</protein>
<dbReference type="Proteomes" id="UP001456524">
    <property type="component" value="Unassembled WGS sequence"/>
</dbReference>
<feature type="region of interest" description="Disordered" evidence="1">
    <location>
        <begin position="422"/>
        <end position="444"/>
    </location>
</feature>
<feature type="compositionally biased region" description="Basic and acidic residues" evidence="1">
    <location>
        <begin position="290"/>
        <end position="300"/>
    </location>
</feature>
<comment type="caution">
    <text evidence="2">The sequence shown here is derived from an EMBL/GenBank/DDBJ whole genome shotgun (WGS) entry which is preliminary data.</text>
</comment>
<feature type="region of interest" description="Disordered" evidence="1">
    <location>
        <begin position="184"/>
        <end position="207"/>
    </location>
</feature>
<feature type="compositionally biased region" description="Acidic residues" evidence="1">
    <location>
        <begin position="301"/>
        <end position="318"/>
    </location>
</feature>
<feature type="compositionally biased region" description="Gly residues" evidence="1">
    <location>
        <begin position="246"/>
        <end position="277"/>
    </location>
</feature>
<evidence type="ECO:0000313" key="3">
    <source>
        <dbReference type="Proteomes" id="UP001456524"/>
    </source>
</evidence>